<dbReference type="Gene3D" id="3.40.109.10">
    <property type="entry name" value="NADH Oxidase"/>
    <property type="match status" value="1"/>
</dbReference>
<name>A0ABW1SE74_9PROT</name>
<dbReference type="SUPFAM" id="SSF55469">
    <property type="entry name" value="FMN-dependent nitroreductase-like"/>
    <property type="match status" value="1"/>
</dbReference>
<dbReference type="InterPro" id="IPR029479">
    <property type="entry name" value="Nitroreductase"/>
</dbReference>
<sequence length="222" mass="24888">MNVTEAVNQRMSTRAYLDKAVPKALLEELLTTAQRSPSGGNVQPWRTIVLTGDALQNMIDTAQGVLAKNPAGEPTDRPIYPDNLWEPYRSRRFGVGEAMYKALEIPREDKMARLNWFSNNFRFFGAPVALMFVIDERMGHGQWAHTGMYMQTVALLAEEAGLGSCFQECWGILRTTLKAHLGLGETEMLYCGMALGYPDKSHPVNSMRADRAPLSEVVEFRD</sequence>
<reference evidence="6" key="1">
    <citation type="journal article" date="2019" name="Int. J. Syst. Evol. Microbiol.">
        <title>The Global Catalogue of Microorganisms (GCM) 10K type strain sequencing project: providing services to taxonomists for standard genome sequencing and annotation.</title>
        <authorList>
            <consortium name="The Broad Institute Genomics Platform"/>
            <consortium name="The Broad Institute Genome Sequencing Center for Infectious Disease"/>
            <person name="Wu L."/>
            <person name="Ma J."/>
        </authorList>
    </citation>
    <scope>NUCLEOTIDE SEQUENCE [LARGE SCALE GENOMIC DNA]</scope>
    <source>
        <strain evidence="6">CGMCC-1.15741</strain>
    </source>
</reference>
<keyword evidence="1" id="KW-0285">Flavoprotein</keyword>
<protein>
    <submittedName>
        <fullName evidence="5">Nitroreductase</fullName>
    </submittedName>
</protein>
<dbReference type="InterPro" id="IPR050627">
    <property type="entry name" value="Nitroreductase/BluB"/>
</dbReference>
<dbReference type="EMBL" id="JBHSSW010000066">
    <property type="protein sequence ID" value="MFC6199826.1"/>
    <property type="molecule type" value="Genomic_DNA"/>
</dbReference>
<evidence type="ECO:0000256" key="3">
    <source>
        <dbReference type="ARBA" id="ARBA00023002"/>
    </source>
</evidence>
<comment type="caution">
    <text evidence="5">The sequence shown here is derived from an EMBL/GenBank/DDBJ whole genome shotgun (WGS) entry which is preliminary data.</text>
</comment>
<evidence type="ECO:0000313" key="5">
    <source>
        <dbReference type="EMBL" id="MFC6199826.1"/>
    </source>
</evidence>
<organism evidence="5 6">
    <name type="scientific">Ponticaulis profundi</name>
    <dbReference type="NCBI Taxonomy" id="2665222"/>
    <lineage>
        <taxon>Bacteria</taxon>
        <taxon>Pseudomonadati</taxon>
        <taxon>Pseudomonadota</taxon>
        <taxon>Alphaproteobacteria</taxon>
        <taxon>Hyphomonadales</taxon>
        <taxon>Hyphomonadaceae</taxon>
        <taxon>Ponticaulis</taxon>
    </lineage>
</organism>
<evidence type="ECO:0000256" key="1">
    <source>
        <dbReference type="ARBA" id="ARBA00022630"/>
    </source>
</evidence>
<evidence type="ECO:0000313" key="6">
    <source>
        <dbReference type="Proteomes" id="UP001596303"/>
    </source>
</evidence>
<feature type="domain" description="Nitroreductase" evidence="4">
    <location>
        <begin position="8"/>
        <end position="197"/>
    </location>
</feature>
<gene>
    <name evidence="5" type="ORF">ACFQDM_17245</name>
</gene>
<proteinExistence type="predicted"/>
<dbReference type="Pfam" id="PF00881">
    <property type="entry name" value="Nitroreductase"/>
    <property type="match status" value="1"/>
</dbReference>
<keyword evidence="2" id="KW-0288">FMN</keyword>
<accession>A0ABW1SE74</accession>
<keyword evidence="3" id="KW-0560">Oxidoreductase</keyword>
<dbReference type="CDD" id="cd02136">
    <property type="entry name" value="PnbA_NfnB-like"/>
    <property type="match status" value="1"/>
</dbReference>
<evidence type="ECO:0000259" key="4">
    <source>
        <dbReference type="Pfam" id="PF00881"/>
    </source>
</evidence>
<dbReference type="InterPro" id="IPR000415">
    <property type="entry name" value="Nitroreductase-like"/>
</dbReference>
<dbReference type="PANTHER" id="PTHR23026:SF90">
    <property type="entry name" value="IODOTYROSINE DEIODINASE 1"/>
    <property type="match status" value="1"/>
</dbReference>
<dbReference type="PANTHER" id="PTHR23026">
    <property type="entry name" value="NADPH NITROREDUCTASE"/>
    <property type="match status" value="1"/>
</dbReference>
<dbReference type="RefSeq" id="WP_377381329.1">
    <property type="nucleotide sequence ID" value="NZ_JBHSSW010000066.1"/>
</dbReference>
<evidence type="ECO:0000256" key="2">
    <source>
        <dbReference type="ARBA" id="ARBA00022643"/>
    </source>
</evidence>
<dbReference type="Proteomes" id="UP001596303">
    <property type="component" value="Unassembled WGS sequence"/>
</dbReference>
<keyword evidence="6" id="KW-1185">Reference proteome</keyword>